<proteinExistence type="predicted"/>
<protein>
    <submittedName>
        <fullName evidence="2">Serine/threonine-protein kinase iks1, variant 2</fullName>
    </submittedName>
</protein>
<name>A0ABR2WIN7_9FUNG</name>
<feature type="non-terminal residue" evidence="2">
    <location>
        <position position="1"/>
    </location>
</feature>
<dbReference type="Gene3D" id="1.10.510.10">
    <property type="entry name" value="Transferase(Phosphotransferase) domain 1"/>
    <property type="match status" value="1"/>
</dbReference>
<comment type="caution">
    <text evidence="2">The sequence shown here is derived from an EMBL/GenBank/DDBJ whole genome shotgun (WGS) entry which is preliminary data.</text>
</comment>
<reference evidence="2 3" key="1">
    <citation type="submission" date="2023-04" db="EMBL/GenBank/DDBJ databases">
        <title>Genome of Basidiobolus ranarum AG-B5.</title>
        <authorList>
            <person name="Stajich J.E."/>
            <person name="Carter-House D."/>
            <person name="Gryganskyi A."/>
        </authorList>
    </citation>
    <scope>NUCLEOTIDE SEQUENCE [LARGE SCALE GENOMIC DNA]</scope>
    <source>
        <strain evidence="2 3">AG-B5</strain>
    </source>
</reference>
<feature type="region of interest" description="Disordered" evidence="1">
    <location>
        <begin position="58"/>
        <end position="80"/>
    </location>
</feature>
<sequence>VLGLQKIEFPNKYPDFVRDDIPHELHDLIRQLLSLNPRRRPSIDDILDQWSLHGSFKASLNPSETGTPRSDLRKQETKPQITKIPSDVDIAQTMSRKLDQRKRRSEKYRFDDIRANASDDTESDSDDSCRTKLLLPPVRETTLSMILNFIKILTNAKMFIAIAKVASSMVICHPFSPNPFIFYPILLCTLSDFYLTSSSPNLKLIALHVILLVGSSYFGSTCN</sequence>
<evidence type="ECO:0000313" key="3">
    <source>
        <dbReference type="Proteomes" id="UP001479436"/>
    </source>
</evidence>
<organism evidence="2 3">
    <name type="scientific">Basidiobolus ranarum</name>
    <dbReference type="NCBI Taxonomy" id="34480"/>
    <lineage>
        <taxon>Eukaryota</taxon>
        <taxon>Fungi</taxon>
        <taxon>Fungi incertae sedis</taxon>
        <taxon>Zoopagomycota</taxon>
        <taxon>Entomophthoromycotina</taxon>
        <taxon>Basidiobolomycetes</taxon>
        <taxon>Basidiobolales</taxon>
        <taxon>Basidiobolaceae</taxon>
        <taxon>Basidiobolus</taxon>
    </lineage>
</organism>
<feature type="compositionally biased region" description="Polar residues" evidence="1">
    <location>
        <begin position="58"/>
        <end position="68"/>
    </location>
</feature>
<keyword evidence="2" id="KW-0808">Transferase</keyword>
<keyword evidence="3" id="KW-1185">Reference proteome</keyword>
<accession>A0ABR2WIN7</accession>
<gene>
    <name evidence="2" type="primary">IKS1_4</name>
    <name evidence="2" type="ORF">K7432_013775</name>
</gene>
<evidence type="ECO:0000256" key="1">
    <source>
        <dbReference type="SAM" id="MobiDB-lite"/>
    </source>
</evidence>
<dbReference type="EMBL" id="JASJQH010001419">
    <property type="protein sequence ID" value="KAK9761377.1"/>
    <property type="molecule type" value="Genomic_DNA"/>
</dbReference>
<dbReference type="Proteomes" id="UP001479436">
    <property type="component" value="Unassembled WGS sequence"/>
</dbReference>
<keyword evidence="2" id="KW-0418">Kinase</keyword>
<dbReference type="SUPFAM" id="SSF56112">
    <property type="entry name" value="Protein kinase-like (PK-like)"/>
    <property type="match status" value="1"/>
</dbReference>
<evidence type="ECO:0000313" key="2">
    <source>
        <dbReference type="EMBL" id="KAK9761377.1"/>
    </source>
</evidence>
<dbReference type="GO" id="GO:0016301">
    <property type="term" value="F:kinase activity"/>
    <property type="evidence" value="ECO:0007669"/>
    <property type="project" value="UniProtKB-KW"/>
</dbReference>
<dbReference type="InterPro" id="IPR011009">
    <property type="entry name" value="Kinase-like_dom_sf"/>
</dbReference>